<dbReference type="AlphaFoldDB" id="U5EMF2"/>
<feature type="region of interest" description="Disordered" evidence="1">
    <location>
        <begin position="1"/>
        <end position="40"/>
    </location>
</feature>
<sequence length="210" mass="24043">NTNNSNNSNKDQRSMNLTTTNSTFYNNRDNNSSSSSSSRYNKNNLHELYVSNICRHRRLRTSLPQARLRPRPYYIPPERSRTKSENSDPTTTLYLETTEILNSLYNNDNNGNNSGQTSMMVDTYDNELIDDQSTIDSNHHSLILNQLPHSTTTIPATTLTTINMKINKKLTNLIKSKSLEDVRAENIEGSQPSHEMEFVSSRIQKLKVQE</sequence>
<evidence type="ECO:0000313" key="2">
    <source>
        <dbReference type="EMBL" id="JAB55373.1"/>
    </source>
</evidence>
<proteinExistence type="evidence at transcript level"/>
<feature type="compositionally biased region" description="Polar residues" evidence="1">
    <location>
        <begin position="14"/>
        <end position="24"/>
    </location>
</feature>
<feature type="region of interest" description="Disordered" evidence="1">
    <location>
        <begin position="70"/>
        <end position="90"/>
    </location>
</feature>
<name>U5EMF2_9DIPT</name>
<evidence type="ECO:0000256" key="1">
    <source>
        <dbReference type="SAM" id="MobiDB-lite"/>
    </source>
</evidence>
<accession>U5EMF2</accession>
<feature type="compositionally biased region" description="Low complexity" evidence="1">
    <location>
        <begin position="25"/>
        <end position="40"/>
    </location>
</feature>
<reference evidence="2" key="1">
    <citation type="journal article" date="2014" name="Insect Biochem. Mol. Biol.">
        <title>An insight into the sialome of the frog biting fly, Corethrella appendiculata.</title>
        <authorList>
            <person name="Ribeiro J.M.C."/>
            <person name="Chagas A.C."/>
            <person name="Pham V.M."/>
            <person name="Lounibos L.P."/>
            <person name="Calvo E."/>
        </authorList>
    </citation>
    <scope>NUCLEOTIDE SEQUENCE</scope>
    <source>
        <tissue evidence="2">Salivary glands</tissue>
    </source>
</reference>
<organism evidence="2">
    <name type="scientific">Corethrella appendiculata</name>
    <dbReference type="NCBI Taxonomy" id="1370023"/>
    <lineage>
        <taxon>Eukaryota</taxon>
        <taxon>Metazoa</taxon>
        <taxon>Ecdysozoa</taxon>
        <taxon>Arthropoda</taxon>
        <taxon>Hexapoda</taxon>
        <taxon>Insecta</taxon>
        <taxon>Pterygota</taxon>
        <taxon>Neoptera</taxon>
        <taxon>Endopterygota</taxon>
        <taxon>Diptera</taxon>
        <taxon>Nematocera</taxon>
        <taxon>Culicoidea</taxon>
        <taxon>Chaoboridae</taxon>
        <taxon>Corethrella</taxon>
    </lineage>
</organism>
<protein>
    <submittedName>
        <fullName evidence="2">Putative motor</fullName>
    </submittedName>
</protein>
<dbReference type="EMBL" id="GANO01004498">
    <property type="protein sequence ID" value="JAB55373.1"/>
    <property type="molecule type" value="mRNA"/>
</dbReference>
<feature type="non-terminal residue" evidence="2">
    <location>
        <position position="1"/>
    </location>
</feature>